<evidence type="ECO:0000313" key="3">
    <source>
        <dbReference type="Proteomes" id="UP000276133"/>
    </source>
</evidence>
<feature type="transmembrane region" description="Helical" evidence="1">
    <location>
        <begin position="34"/>
        <end position="54"/>
    </location>
</feature>
<proteinExistence type="predicted"/>
<dbReference type="Proteomes" id="UP000276133">
    <property type="component" value="Unassembled WGS sequence"/>
</dbReference>
<evidence type="ECO:0000256" key="1">
    <source>
        <dbReference type="SAM" id="Phobius"/>
    </source>
</evidence>
<keyword evidence="1" id="KW-0472">Membrane</keyword>
<protein>
    <submittedName>
        <fullName evidence="2">Uncharacterized protein</fullName>
    </submittedName>
</protein>
<sequence>MANFNDQNKTLQLVKFILENQKVDLERYHEFIELNISISFLLTFFSFFTFFPMYKNKYLKN</sequence>
<keyword evidence="1" id="KW-0812">Transmembrane</keyword>
<organism evidence="2 3">
    <name type="scientific">Brachionus plicatilis</name>
    <name type="common">Marine rotifer</name>
    <name type="synonym">Brachionus muelleri</name>
    <dbReference type="NCBI Taxonomy" id="10195"/>
    <lineage>
        <taxon>Eukaryota</taxon>
        <taxon>Metazoa</taxon>
        <taxon>Spiralia</taxon>
        <taxon>Gnathifera</taxon>
        <taxon>Rotifera</taxon>
        <taxon>Eurotatoria</taxon>
        <taxon>Monogononta</taxon>
        <taxon>Pseudotrocha</taxon>
        <taxon>Ploima</taxon>
        <taxon>Brachionidae</taxon>
        <taxon>Brachionus</taxon>
    </lineage>
</organism>
<dbReference type="AlphaFoldDB" id="A0A3M7S0M4"/>
<gene>
    <name evidence="2" type="ORF">BpHYR1_047944</name>
</gene>
<evidence type="ECO:0000313" key="2">
    <source>
        <dbReference type="EMBL" id="RNA29363.1"/>
    </source>
</evidence>
<reference evidence="2 3" key="1">
    <citation type="journal article" date="2018" name="Sci. Rep.">
        <title>Genomic signatures of local adaptation to the degree of environmental predictability in rotifers.</title>
        <authorList>
            <person name="Franch-Gras L."/>
            <person name="Hahn C."/>
            <person name="Garcia-Roger E.M."/>
            <person name="Carmona M.J."/>
            <person name="Serra M."/>
            <person name="Gomez A."/>
        </authorList>
    </citation>
    <scope>NUCLEOTIDE SEQUENCE [LARGE SCALE GENOMIC DNA]</scope>
    <source>
        <strain evidence="2">HYR1</strain>
    </source>
</reference>
<keyword evidence="3" id="KW-1185">Reference proteome</keyword>
<comment type="caution">
    <text evidence="2">The sequence shown here is derived from an EMBL/GenBank/DDBJ whole genome shotgun (WGS) entry which is preliminary data.</text>
</comment>
<dbReference type="EMBL" id="REGN01002233">
    <property type="protein sequence ID" value="RNA29363.1"/>
    <property type="molecule type" value="Genomic_DNA"/>
</dbReference>
<keyword evidence="1" id="KW-1133">Transmembrane helix</keyword>
<name>A0A3M7S0M4_BRAPC</name>
<accession>A0A3M7S0M4</accession>